<dbReference type="SMART" id="SM00404">
    <property type="entry name" value="PTPc_motif"/>
    <property type="match status" value="1"/>
</dbReference>
<reference evidence="17" key="1">
    <citation type="submission" date="2023-05" db="EMBL/GenBank/DDBJ databases">
        <title>High-quality long-read genome of Scophthalmus maximus.</title>
        <authorList>
            <person name="Lien S."/>
            <person name="Martinez P."/>
        </authorList>
    </citation>
    <scope>NUCLEOTIDE SEQUENCE [LARGE SCALE GENOMIC DNA]</scope>
</reference>
<dbReference type="Pfam" id="PF09379">
    <property type="entry name" value="FERM_N"/>
    <property type="match status" value="1"/>
</dbReference>
<dbReference type="Proteomes" id="UP000694558">
    <property type="component" value="Chromosome 14"/>
</dbReference>
<dbReference type="PANTHER" id="PTHR45706">
    <property type="entry name" value="TYROSINE-PROTEIN PHOSPHATASE"/>
    <property type="match status" value="1"/>
</dbReference>
<feature type="region of interest" description="Disordered" evidence="12">
    <location>
        <begin position="435"/>
        <end position="475"/>
    </location>
</feature>
<dbReference type="InterPro" id="IPR000387">
    <property type="entry name" value="Tyr_Pase_dom"/>
</dbReference>
<dbReference type="InterPro" id="IPR018979">
    <property type="entry name" value="FERM_N"/>
</dbReference>
<evidence type="ECO:0000256" key="5">
    <source>
        <dbReference type="ARBA" id="ARBA00022475"/>
    </source>
</evidence>
<dbReference type="PROSITE" id="PS50056">
    <property type="entry name" value="TYR_PHOSPHATASE_2"/>
    <property type="match status" value="1"/>
</dbReference>
<reference evidence="17" key="2">
    <citation type="submission" date="2025-08" db="UniProtKB">
        <authorList>
            <consortium name="Ensembl"/>
        </authorList>
    </citation>
    <scope>IDENTIFICATION</scope>
</reference>
<dbReference type="SUPFAM" id="SSF54236">
    <property type="entry name" value="Ubiquitin-like"/>
    <property type="match status" value="1"/>
</dbReference>
<evidence type="ECO:0000256" key="12">
    <source>
        <dbReference type="SAM" id="MobiDB-lite"/>
    </source>
</evidence>
<dbReference type="FunFam" id="3.10.20.90:FF:000104">
    <property type="entry name" value="Tyrosine-protein phosphatase non-receptor type"/>
    <property type="match status" value="1"/>
</dbReference>
<dbReference type="PRINTS" id="PR00700">
    <property type="entry name" value="PRTYPHPHTASE"/>
</dbReference>
<feature type="region of interest" description="Disordered" evidence="12">
    <location>
        <begin position="378"/>
        <end position="405"/>
    </location>
</feature>
<evidence type="ECO:0000313" key="17">
    <source>
        <dbReference type="Ensembl" id="ENSSMAP00000056210.1"/>
    </source>
</evidence>
<dbReference type="GO" id="GO:0004725">
    <property type="term" value="F:protein tyrosine phosphatase activity"/>
    <property type="evidence" value="ECO:0007669"/>
    <property type="project" value="UniProtKB-EC"/>
</dbReference>
<keyword evidence="5" id="KW-1003">Cell membrane</keyword>
<dbReference type="InterPro" id="IPR041783">
    <property type="entry name" value="PTPN3/4_FERM_C"/>
</dbReference>
<dbReference type="GeneTree" id="ENSGT00940000157211"/>
<dbReference type="PROSITE" id="PS00661">
    <property type="entry name" value="FERM_2"/>
    <property type="match status" value="1"/>
</dbReference>
<feature type="compositionally biased region" description="Acidic residues" evidence="12">
    <location>
        <begin position="1055"/>
        <end position="1097"/>
    </location>
</feature>
<dbReference type="InterPro" id="IPR011993">
    <property type="entry name" value="PH-like_dom_sf"/>
</dbReference>
<dbReference type="FunFam" id="2.30.42.10:FF:000045">
    <property type="entry name" value="Tyrosine-protein phosphatase non-receptor type"/>
    <property type="match status" value="1"/>
</dbReference>
<dbReference type="SMART" id="SM00295">
    <property type="entry name" value="B41"/>
    <property type="match status" value="1"/>
</dbReference>
<dbReference type="InterPro" id="IPR014352">
    <property type="entry name" value="FERM/acyl-CoA-bd_prot_sf"/>
</dbReference>
<feature type="compositionally biased region" description="Acidic residues" evidence="12">
    <location>
        <begin position="1119"/>
        <end position="1128"/>
    </location>
</feature>
<dbReference type="InterPro" id="IPR016130">
    <property type="entry name" value="Tyr_Pase_AS"/>
</dbReference>
<accession>A0A8D3D9K1</accession>
<dbReference type="InterPro" id="IPR000242">
    <property type="entry name" value="PTP_cat"/>
</dbReference>
<evidence type="ECO:0000256" key="6">
    <source>
        <dbReference type="ARBA" id="ARBA00022490"/>
    </source>
</evidence>
<evidence type="ECO:0000256" key="11">
    <source>
        <dbReference type="ARBA" id="ARBA00023212"/>
    </source>
</evidence>
<dbReference type="GO" id="GO:0005856">
    <property type="term" value="C:cytoskeleton"/>
    <property type="evidence" value="ECO:0007669"/>
    <property type="project" value="UniProtKB-SubCell"/>
</dbReference>
<feature type="domain" description="FERM" evidence="15">
    <location>
        <begin position="29"/>
        <end position="312"/>
    </location>
</feature>
<dbReference type="CDD" id="cd06706">
    <property type="entry name" value="PDZ_PTPN3-4-like"/>
    <property type="match status" value="1"/>
</dbReference>
<dbReference type="Gene3D" id="3.90.190.10">
    <property type="entry name" value="Protein tyrosine phosphatase superfamily"/>
    <property type="match status" value="1"/>
</dbReference>
<comment type="subcellular location">
    <subcellularLocation>
        <location evidence="2">Cell membrane</location>
        <topology evidence="2">Peripheral membrane protein</topology>
        <orientation evidence="2">Cytoplasmic side</orientation>
    </subcellularLocation>
    <subcellularLocation>
        <location evidence="1">Cytoplasm</location>
        <location evidence="1">Cytoskeleton</location>
    </subcellularLocation>
</comment>
<dbReference type="InterPro" id="IPR019747">
    <property type="entry name" value="FERM_CS"/>
</dbReference>
<evidence type="ECO:0000256" key="1">
    <source>
        <dbReference type="ARBA" id="ARBA00004245"/>
    </source>
</evidence>
<dbReference type="InterPro" id="IPR003595">
    <property type="entry name" value="Tyr_Pase_cat"/>
</dbReference>
<feature type="domain" description="Tyrosine-protein phosphatase" evidence="13">
    <location>
        <begin position="660"/>
        <end position="1003"/>
    </location>
</feature>
<dbReference type="InterPro" id="IPR019748">
    <property type="entry name" value="FERM_central"/>
</dbReference>
<evidence type="ECO:0000259" key="13">
    <source>
        <dbReference type="PROSITE" id="PS50055"/>
    </source>
</evidence>
<dbReference type="InterPro" id="IPR001478">
    <property type="entry name" value="PDZ"/>
</dbReference>
<dbReference type="CDD" id="cd14473">
    <property type="entry name" value="FERM_B-lobe"/>
    <property type="match status" value="1"/>
</dbReference>
<evidence type="ECO:0000256" key="9">
    <source>
        <dbReference type="ARBA" id="ARBA00022912"/>
    </source>
</evidence>
<dbReference type="FunFam" id="1.20.80.10:FF:000003">
    <property type="entry name" value="Tyrosine-protein phosphatase non-receptor type 4"/>
    <property type="match status" value="1"/>
</dbReference>
<dbReference type="InterPro" id="IPR018980">
    <property type="entry name" value="FERM_PH-like_C"/>
</dbReference>
<feature type="domain" description="PDZ" evidence="16">
    <location>
        <begin position="522"/>
        <end position="594"/>
    </location>
</feature>
<organism evidence="17 18">
    <name type="scientific">Scophthalmus maximus</name>
    <name type="common">Turbot</name>
    <name type="synonym">Psetta maxima</name>
    <dbReference type="NCBI Taxonomy" id="52904"/>
    <lineage>
        <taxon>Eukaryota</taxon>
        <taxon>Metazoa</taxon>
        <taxon>Chordata</taxon>
        <taxon>Craniata</taxon>
        <taxon>Vertebrata</taxon>
        <taxon>Euteleostomi</taxon>
        <taxon>Actinopterygii</taxon>
        <taxon>Neopterygii</taxon>
        <taxon>Teleostei</taxon>
        <taxon>Neoteleostei</taxon>
        <taxon>Acanthomorphata</taxon>
        <taxon>Carangaria</taxon>
        <taxon>Pleuronectiformes</taxon>
        <taxon>Pleuronectoidei</taxon>
        <taxon>Scophthalmidae</taxon>
        <taxon>Scophthalmus</taxon>
    </lineage>
</organism>
<dbReference type="FunFam" id="2.30.29.30:FF:000002">
    <property type="entry name" value="Band 4.1-like protein 5 isoform 1"/>
    <property type="match status" value="1"/>
</dbReference>
<dbReference type="AlphaFoldDB" id="A0A8D3D9K1"/>
<dbReference type="PROSITE" id="PS50055">
    <property type="entry name" value="TYR_PHOSPHATASE_PTP"/>
    <property type="match status" value="1"/>
</dbReference>
<evidence type="ECO:0000256" key="8">
    <source>
        <dbReference type="ARBA" id="ARBA00022801"/>
    </source>
</evidence>
<comment type="similarity">
    <text evidence="3">Belongs to the protein-tyrosine phosphatase family. Non-receptor class subfamily.</text>
</comment>
<dbReference type="PROSITE" id="PS00660">
    <property type="entry name" value="FERM_1"/>
    <property type="match status" value="1"/>
</dbReference>
<dbReference type="SMART" id="SM01196">
    <property type="entry name" value="FERM_C"/>
    <property type="match status" value="1"/>
</dbReference>
<dbReference type="InterPro" id="IPR035963">
    <property type="entry name" value="FERM_2"/>
</dbReference>
<dbReference type="Pfam" id="PF08736">
    <property type="entry name" value="FA"/>
    <property type="match status" value="1"/>
</dbReference>
<feature type="compositionally biased region" description="Low complexity" evidence="12">
    <location>
        <begin position="1099"/>
        <end position="1117"/>
    </location>
</feature>
<dbReference type="CDD" id="cd13189">
    <property type="entry name" value="FERM_C_PTPN4_PTPN3_like"/>
    <property type="match status" value="1"/>
</dbReference>
<dbReference type="PANTHER" id="PTHR45706:SF7">
    <property type="entry name" value="TYROSINE-PROTEIN PHOSPHATASE NON-RECEPTOR TYPE 4"/>
    <property type="match status" value="1"/>
</dbReference>
<dbReference type="Pfam" id="PF00102">
    <property type="entry name" value="Y_phosphatase"/>
    <property type="match status" value="2"/>
</dbReference>
<keyword evidence="6" id="KW-0963">Cytoplasm</keyword>
<dbReference type="Pfam" id="PF00373">
    <property type="entry name" value="FERM_M"/>
    <property type="match status" value="1"/>
</dbReference>
<protein>
    <recommendedName>
        <fullName evidence="4">protein-tyrosine-phosphatase</fullName>
        <ecNumber evidence="4">3.1.3.48</ecNumber>
    </recommendedName>
</protein>
<feature type="region of interest" description="Disordered" evidence="12">
    <location>
        <begin position="1017"/>
        <end position="1128"/>
    </location>
</feature>
<dbReference type="Gene3D" id="2.30.42.10">
    <property type="match status" value="1"/>
</dbReference>
<dbReference type="Gene3D" id="1.20.80.10">
    <property type="match status" value="1"/>
</dbReference>
<dbReference type="SMART" id="SM01195">
    <property type="entry name" value="FA"/>
    <property type="match status" value="1"/>
</dbReference>
<dbReference type="GO" id="GO:0009898">
    <property type="term" value="C:cytoplasmic side of plasma membrane"/>
    <property type="evidence" value="ECO:0007669"/>
    <property type="project" value="TreeGrafter"/>
</dbReference>
<dbReference type="SMART" id="SM00194">
    <property type="entry name" value="PTPc"/>
    <property type="match status" value="1"/>
</dbReference>
<dbReference type="InterPro" id="IPR019749">
    <property type="entry name" value="Band_41_domain"/>
</dbReference>
<feature type="domain" description="Tyrosine specific protein phosphatases" evidence="14">
    <location>
        <begin position="923"/>
        <end position="994"/>
    </location>
</feature>
<dbReference type="InterPro" id="IPR014847">
    <property type="entry name" value="FA"/>
</dbReference>
<dbReference type="InterPro" id="IPR036034">
    <property type="entry name" value="PDZ_sf"/>
</dbReference>
<keyword evidence="8" id="KW-0378">Hydrolase</keyword>
<proteinExistence type="inferred from homology"/>
<dbReference type="SMART" id="SM00228">
    <property type="entry name" value="PDZ"/>
    <property type="match status" value="1"/>
</dbReference>
<dbReference type="PROSITE" id="PS50106">
    <property type="entry name" value="PDZ"/>
    <property type="match status" value="1"/>
</dbReference>
<evidence type="ECO:0000256" key="3">
    <source>
        <dbReference type="ARBA" id="ARBA00009649"/>
    </source>
</evidence>
<evidence type="ECO:0000256" key="7">
    <source>
        <dbReference type="ARBA" id="ARBA00022553"/>
    </source>
</evidence>
<evidence type="ECO:0000259" key="14">
    <source>
        <dbReference type="PROSITE" id="PS50056"/>
    </source>
</evidence>
<dbReference type="SUPFAM" id="SSF50729">
    <property type="entry name" value="PH domain-like"/>
    <property type="match status" value="1"/>
</dbReference>
<sequence>MSARFRLPAGRSYNVRATELERDRPHTQVVCNVLLLDNTVQAFKVSKSDHGQVLLDAVFKHLELTERDYFGLHLADDTSDTPRWLDPNKPIRKQLKRGSPHNLSFRVKFFVTDPGKLQEEYTRYQYFLQTKQDILTGRLPCPHNTAALLASYAVQSELGDYSESEHSSGYLSEYCFIPNPPQDFHKEVAKHHQQHSGLSPAQSEFNYLNTARTLDLYGVELHYARDQSNTEILLGVMSGGIVIYKNRVRINYFPWLKIVKISFKCKQFFIQLRREATETRETLLGFNMVNYRACKNLWKACVEHHTFFRLERPIPPQKNFFAHYFTLGSKFRYCGRTEVQSVQYGKEKGIKDRVFARSPSKPLARKLVGGTDWESVSRNSLSDERLETQSLPTRSPPGTPNQNSLFVQEGTRLRPSSVGHLVDHVIHASPSLPVFSSSNHKSASSTQANSISLDSTPSPEGLDGQPPALPPKQLSRKTLSQIIQAHSQQSLLDNHLNEMYDVPVNADKTTLNGVVPHDNLVLIKMRPDEHGRFGFNVKGGADQKMPIIVSRVAPGTSADLCVPRLNEGDQVVLINGRDISDHTHDQVVMFIKASCESHSGELILLVRPNAIYDVVEEKADSEPDFQYIPEKSPQDPTQLDQHALRDSMVALKEGLISGGILAQFDQLYRKRPGMTMLCAKLPQNVSKNRYRDISPYDATRVILKGTDDYINANYINMEIPASSLINRYIACQGPLPNTCPDFWQMTWEQGSSMVVMLTTQVERGRVKCHQYWPNPDSATTYGNFTVTCHNEEGNSAFLVREMTLTHTQKNIINVVWCWMKREASSVIHQVVRWSGKNQTAGCYSHVLFHNTVKGHNYTDGVQCSLPPQDTELNGTCLEVAHMKCNNLFWVEYERYSEQERELTQIQYLAWPDHGVPDDSTDFLDFVALVRTKRAGQDHPMVVHCSAGIGRTGVLITMETALCLMECGQPVYPLDIVRTMRDQRAMMIQTPSQYRFVCEAILRVYEEGLVKPLKTSVYRQREKANDQSEEERAEQQRAEEETEDGEAPAVELLEGGLDEEDDDDEEVEVLDVGEVTEDGEEEEEDGEEEEEEEEEVEEPSVASAVSATSATSETSVNPDPDPDPDPANL</sequence>
<keyword evidence="7" id="KW-0597">Phosphoprotein</keyword>
<gene>
    <name evidence="17" type="primary">ptpn4a</name>
</gene>
<dbReference type="Gene3D" id="3.10.20.90">
    <property type="entry name" value="Phosphatidylinositol 3-kinase Catalytic Subunit, Chain A, domain 1"/>
    <property type="match status" value="1"/>
</dbReference>
<keyword evidence="10" id="KW-0472">Membrane</keyword>
<dbReference type="PROSITE" id="PS50057">
    <property type="entry name" value="FERM_3"/>
    <property type="match status" value="1"/>
</dbReference>
<evidence type="ECO:0000313" key="18">
    <source>
        <dbReference type="Proteomes" id="UP000694558"/>
    </source>
</evidence>
<evidence type="ECO:0000256" key="2">
    <source>
        <dbReference type="ARBA" id="ARBA00004413"/>
    </source>
</evidence>
<dbReference type="Pfam" id="PF09380">
    <property type="entry name" value="FERM_C"/>
    <property type="match status" value="1"/>
</dbReference>
<keyword evidence="9" id="KW-0904">Protein phosphatase</keyword>
<evidence type="ECO:0000259" key="16">
    <source>
        <dbReference type="PROSITE" id="PS50106"/>
    </source>
</evidence>
<dbReference type="Ensembl" id="ENSSMAT00000036063.1">
    <property type="protein sequence ID" value="ENSSMAP00000056210.1"/>
    <property type="gene ID" value="ENSSMAG00000004821.2"/>
</dbReference>
<dbReference type="InterPro" id="IPR029021">
    <property type="entry name" value="Prot-tyrosine_phosphatase-like"/>
</dbReference>
<dbReference type="SUPFAM" id="SSF52799">
    <property type="entry name" value="(Phosphotyrosine protein) phosphatases II"/>
    <property type="match status" value="1"/>
</dbReference>
<dbReference type="Pfam" id="PF00595">
    <property type="entry name" value="PDZ"/>
    <property type="match status" value="1"/>
</dbReference>
<evidence type="ECO:0000256" key="4">
    <source>
        <dbReference type="ARBA" id="ARBA00013064"/>
    </source>
</evidence>
<feature type="compositionally biased region" description="Polar residues" evidence="12">
    <location>
        <begin position="435"/>
        <end position="458"/>
    </location>
</feature>
<dbReference type="PROSITE" id="PS00383">
    <property type="entry name" value="TYR_PHOSPHATASE_1"/>
    <property type="match status" value="1"/>
</dbReference>
<dbReference type="GO" id="GO:0005737">
    <property type="term" value="C:cytoplasm"/>
    <property type="evidence" value="ECO:0007669"/>
    <property type="project" value="TreeGrafter"/>
</dbReference>
<evidence type="ECO:0000256" key="10">
    <source>
        <dbReference type="ARBA" id="ARBA00023136"/>
    </source>
</evidence>
<name>A0A8D3D9K1_SCOMX</name>
<evidence type="ECO:0000259" key="15">
    <source>
        <dbReference type="PROSITE" id="PS50057"/>
    </source>
</evidence>
<dbReference type="CDD" id="cd17194">
    <property type="entry name" value="FERM_F1_PTPN4"/>
    <property type="match status" value="1"/>
</dbReference>
<dbReference type="SUPFAM" id="SSF47031">
    <property type="entry name" value="Second domain of FERM"/>
    <property type="match status" value="1"/>
</dbReference>
<keyword evidence="11" id="KW-0206">Cytoskeleton</keyword>
<dbReference type="EC" id="3.1.3.48" evidence="4"/>
<dbReference type="SUPFAM" id="SSF50156">
    <property type="entry name" value="PDZ domain-like"/>
    <property type="match status" value="1"/>
</dbReference>
<dbReference type="InterPro" id="IPR000299">
    <property type="entry name" value="FERM_domain"/>
</dbReference>
<dbReference type="InterPro" id="IPR029071">
    <property type="entry name" value="Ubiquitin-like_domsf"/>
</dbReference>
<dbReference type="PRINTS" id="PR00935">
    <property type="entry name" value="BAND41"/>
</dbReference>
<dbReference type="Gene3D" id="2.30.29.30">
    <property type="entry name" value="Pleckstrin-homology domain (PH domain)/Phosphotyrosine-binding domain (PTB)"/>
    <property type="match status" value="1"/>
</dbReference>